<feature type="region of interest" description="Disordered" evidence="2">
    <location>
        <begin position="41"/>
        <end position="62"/>
    </location>
</feature>
<reference evidence="3" key="1">
    <citation type="submission" date="2022-07" db="EMBL/GenBank/DDBJ databases">
        <title>Fungi with potential for degradation of polypropylene.</title>
        <authorList>
            <person name="Gostincar C."/>
        </authorList>
    </citation>
    <scope>NUCLEOTIDE SEQUENCE</scope>
    <source>
        <strain evidence="3">EXF-13287</strain>
    </source>
</reference>
<evidence type="ECO:0000313" key="4">
    <source>
        <dbReference type="Proteomes" id="UP001174691"/>
    </source>
</evidence>
<sequence>MAFTFVNVTGRPALSHSDAKRMRAHVTKINFAHRRERLRKSGFLRESPNRGALSPNAGPESFLRMPVTPPKEPLRHVQYLSRFWSSVMVYDSPFPATPDEEEFLRTVASEEALSEISIAIGMRHWSPDPSVQRKAVVHSSKAASALIRHLGSRTAHMDPVLFAVLSMCIGERVTNNGPVWNIHVDGLADIITERRSQGERDVPAMLRSFLVIDSINHIFGFPLAYHKKIIDAIHPYGDQLISNEGSEVREWFVARIRRAVTTLRSRGWERPLEVLEKGFVSDNGLVARFRELWREVDS</sequence>
<dbReference type="EMBL" id="JANBVN010000087">
    <property type="protein sequence ID" value="KAJ9148197.1"/>
    <property type="molecule type" value="Genomic_DNA"/>
</dbReference>
<dbReference type="AlphaFoldDB" id="A0AA38RGF8"/>
<evidence type="ECO:0000256" key="1">
    <source>
        <dbReference type="ARBA" id="ARBA00023242"/>
    </source>
</evidence>
<keyword evidence="1" id="KW-0539">Nucleus</keyword>
<organism evidence="3 4">
    <name type="scientific">Coniochaeta hoffmannii</name>
    <dbReference type="NCBI Taxonomy" id="91930"/>
    <lineage>
        <taxon>Eukaryota</taxon>
        <taxon>Fungi</taxon>
        <taxon>Dikarya</taxon>
        <taxon>Ascomycota</taxon>
        <taxon>Pezizomycotina</taxon>
        <taxon>Sordariomycetes</taxon>
        <taxon>Sordariomycetidae</taxon>
        <taxon>Coniochaetales</taxon>
        <taxon>Coniochaetaceae</taxon>
        <taxon>Coniochaeta</taxon>
    </lineage>
</organism>
<evidence type="ECO:0000313" key="3">
    <source>
        <dbReference type="EMBL" id="KAJ9148197.1"/>
    </source>
</evidence>
<keyword evidence="4" id="KW-1185">Reference proteome</keyword>
<gene>
    <name evidence="3" type="ORF">NKR19_g5976</name>
</gene>
<proteinExistence type="predicted"/>
<protein>
    <submittedName>
        <fullName evidence="3">Uncharacterized protein</fullName>
    </submittedName>
</protein>
<dbReference type="Pfam" id="PF11951">
    <property type="entry name" value="Fungal_trans_2"/>
    <property type="match status" value="1"/>
</dbReference>
<dbReference type="InterPro" id="IPR021858">
    <property type="entry name" value="Fun_TF"/>
</dbReference>
<name>A0AA38RGF8_9PEZI</name>
<dbReference type="Proteomes" id="UP001174691">
    <property type="component" value="Unassembled WGS sequence"/>
</dbReference>
<comment type="caution">
    <text evidence="3">The sequence shown here is derived from an EMBL/GenBank/DDBJ whole genome shotgun (WGS) entry which is preliminary data.</text>
</comment>
<evidence type="ECO:0000256" key="2">
    <source>
        <dbReference type="SAM" id="MobiDB-lite"/>
    </source>
</evidence>
<accession>A0AA38RGF8</accession>